<evidence type="ECO:0000313" key="12">
    <source>
        <dbReference type="EMBL" id="CAD7275064.1"/>
    </source>
</evidence>
<name>A0A7R9BJE3_9CRUS</name>
<dbReference type="EMBL" id="OA882387">
    <property type="protein sequence ID" value="CAD7275064.1"/>
    <property type="molecule type" value="Genomic_DNA"/>
</dbReference>
<dbReference type="GO" id="GO:0046872">
    <property type="term" value="F:metal ion binding"/>
    <property type="evidence" value="ECO:0007669"/>
    <property type="project" value="UniProtKB-KW"/>
</dbReference>
<dbReference type="PANTHER" id="PTHR11596:SF5">
    <property type="entry name" value="ALKALINE PHOSPHATASE"/>
    <property type="match status" value="1"/>
</dbReference>
<comment type="cofactor">
    <cofactor evidence="9">
        <name>Zn(2+)</name>
        <dbReference type="ChEBI" id="CHEBI:29105"/>
    </cofactor>
    <text evidence="9">Binds 2 Zn(2+) ions.</text>
</comment>
<feature type="binding site" evidence="9">
    <location>
        <position position="65"/>
    </location>
    <ligand>
        <name>Zn(2+)</name>
        <dbReference type="ChEBI" id="CHEBI:29105"/>
        <label>2</label>
    </ligand>
</feature>
<feature type="binding site" evidence="9">
    <location>
        <position position="65"/>
    </location>
    <ligand>
        <name>Mg(2+)</name>
        <dbReference type="ChEBI" id="CHEBI:18420"/>
    </ligand>
</feature>
<dbReference type="Gene3D" id="3.40.720.10">
    <property type="entry name" value="Alkaline Phosphatase, subunit A"/>
    <property type="match status" value="1"/>
</dbReference>
<dbReference type="GO" id="GO:0004035">
    <property type="term" value="F:alkaline phosphatase activity"/>
    <property type="evidence" value="ECO:0007669"/>
    <property type="project" value="UniProtKB-EC"/>
</dbReference>
<evidence type="ECO:0000256" key="4">
    <source>
        <dbReference type="ARBA" id="ARBA00022723"/>
    </source>
</evidence>
<keyword evidence="3" id="KW-0597">Phosphoprotein</keyword>
<keyword evidence="4 9" id="KW-0479">Metal-binding</keyword>
<feature type="signal peptide" evidence="11">
    <location>
        <begin position="1"/>
        <end position="21"/>
    </location>
</feature>
<keyword evidence="11" id="KW-0732">Signal</keyword>
<protein>
    <recommendedName>
        <fullName evidence="2">alkaline phosphatase</fullName>
        <ecNumber evidence="2">3.1.3.1</ecNumber>
    </recommendedName>
</protein>
<dbReference type="SUPFAM" id="SSF53649">
    <property type="entry name" value="Alkaline phosphatase-like"/>
    <property type="match status" value="1"/>
</dbReference>
<dbReference type="AlphaFoldDB" id="A0A7R9BJE3"/>
<dbReference type="OrthoDB" id="5818554at2759"/>
<keyword evidence="6 9" id="KW-0862">Zinc</keyword>
<evidence type="ECO:0000256" key="1">
    <source>
        <dbReference type="ARBA" id="ARBA00005984"/>
    </source>
</evidence>
<dbReference type="EMBL" id="CAJPEX010000350">
    <property type="protein sequence ID" value="CAG0915216.1"/>
    <property type="molecule type" value="Genomic_DNA"/>
</dbReference>
<evidence type="ECO:0000256" key="6">
    <source>
        <dbReference type="ARBA" id="ARBA00022833"/>
    </source>
</evidence>
<keyword evidence="13" id="KW-1185">Reference proteome</keyword>
<keyword evidence="5" id="KW-0378">Hydrolase</keyword>
<evidence type="ECO:0000256" key="11">
    <source>
        <dbReference type="SAM" id="SignalP"/>
    </source>
</evidence>
<evidence type="ECO:0000256" key="7">
    <source>
        <dbReference type="ARBA" id="ARBA00022842"/>
    </source>
</evidence>
<dbReference type="PROSITE" id="PS00123">
    <property type="entry name" value="ALKALINE_PHOSPHATASE"/>
    <property type="match status" value="1"/>
</dbReference>
<feature type="chain" id="PRO_5036402950" description="alkaline phosphatase" evidence="11">
    <location>
        <begin position="22"/>
        <end position="197"/>
    </location>
</feature>
<dbReference type="InterPro" id="IPR017850">
    <property type="entry name" value="Alkaline_phosphatase_core_sf"/>
</dbReference>
<comment type="similarity">
    <text evidence="1 10">Belongs to the alkaline phosphatase family.</text>
</comment>
<accession>A0A7R9BJE3</accession>
<evidence type="ECO:0000256" key="10">
    <source>
        <dbReference type="RuleBase" id="RU003946"/>
    </source>
</evidence>
<gene>
    <name evidence="12" type="ORF">NMOB1V02_LOCUS2869</name>
</gene>
<evidence type="ECO:0000256" key="9">
    <source>
        <dbReference type="PIRSR" id="PIRSR601952-2"/>
    </source>
</evidence>
<keyword evidence="7 9" id="KW-0460">Magnesium</keyword>
<dbReference type="EC" id="3.1.3.1" evidence="2"/>
<dbReference type="PANTHER" id="PTHR11596">
    <property type="entry name" value="ALKALINE PHOSPHATASE"/>
    <property type="match status" value="1"/>
</dbReference>
<feature type="active site" description="Phosphoserine intermediate" evidence="8">
    <location>
        <position position="115"/>
    </location>
</feature>
<evidence type="ECO:0000256" key="2">
    <source>
        <dbReference type="ARBA" id="ARBA00012647"/>
    </source>
</evidence>
<dbReference type="Proteomes" id="UP000678499">
    <property type="component" value="Unassembled WGS sequence"/>
</dbReference>
<proteinExistence type="inferred from homology"/>
<dbReference type="InterPro" id="IPR001952">
    <property type="entry name" value="Alkaline_phosphatase"/>
</dbReference>
<evidence type="ECO:0000256" key="8">
    <source>
        <dbReference type="PIRSR" id="PIRSR601952-1"/>
    </source>
</evidence>
<comment type="cofactor">
    <cofactor evidence="9">
        <name>Mg(2+)</name>
        <dbReference type="ChEBI" id="CHEBI:18420"/>
    </cofactor>
    <text evidence="9">Binds 1 Mg(2+) ion.</text>
</comment>
<dbReference type="PRINTS" id="PR00113">
    <property type="entry name" value="ALKPHPHTASE"/>
</dbReference>
<organism evidence="12">
    <name type="scientific">Notodromas monacha</name>
    <dbReference type="NCBI Taxonomy" id="399045"/>
    <lineage>
        <taxon>Eukaryota</taxon>
        <taxon>Metazoa</taxon>
        <taxon>Ecdysozoa</taxon>
        <taxon>Arthropoda</taxon>
        <taxon>Crustacea</taxon>
        <taxon>Oligostraca</taxon>
        <taxon>Ostracoda</taxon>
        <taxon>Podocopa</taxon>
        <taxon>Podocopida</taxon>
        <taxon>Cypridocopina</taxon>
        <taxon>Cypridoidea</taxon>
        <taxon>Cyprididae</taxon>
        <taxon>Notodromas</taxon>
    </lineage>
</organism>
<evidence type="ECO:0000256" key="5">
    <source>
        <dbReference type="ARBA" id="ARBA00022801"/>
    </source>
</evidence>
<dbReference type="Pfam" id="PF00245">
    <property type="entry name" value="Alk_phosphatase"/>
    <property type="match status" value="1"/>
</dbReference>
<evidence type="ECO:0000256" key="3">
    <source>
        <dbReference type="ARBA" id="ARBA00022553"/>
    </source>
</evidence>
<reference evidence="12" key="1">
    <citation type="submission" date="2020-11" db="EMBL/GenBank/DDBJ databases">
        <authorList>
            <person name="Tran Van P."/>
        </authorList>
    </citation>
    <scope>NUCLEOTIDE SEQUENCE</scope>
</reference>
<sequence length="197" mass="21269">MAVRTCLRIFLFCLMISKVTGLPFPQIALEGGKHFARIQREALIQKLLTEDLYGIAKNVIVFIVDGMGLPLVAASRIYKGQMKGNPGEETMLSFEKFPNIGLMKTYCVDSQVGDSSCTATGIMTGVGGLFKTVGIDAHGKHGDCHATLKVKRHFPTSIMTHAQNAGKGTAIGIALVHNIVAMPVWPLSNVWEPDIAS</sequence>
<evidence type="ECO:0000313" key="13">
    <source>
        <dbReference type="Proteomes" id="UP000678499"/>
    </source>
</evidence>
<dbReference type="InterPro" id="IPR018299">
    <property type="entry name" value="Alkaline_phosphatase_AS"/>
</dbReference>